<dbReference type="GO" id="GO:0005737">
    <property type="term" value="C:cytoplasm"/>
    <property type="evidence" value="ECO:0007669"/>
    <property type="project" value="TreeGrafter"/>
</dbReference>
<keyword evidence="3 12" id="KW-0808">Transferase</keyword>
<dbReference type="FunFam" id="3.90.580.10:FF:000001">
    <property type="entry name" value="DNA primase"/>
    <property type="match status" value="1"/>
</dbReference>
<keyword evidence="4 12" id="KW-0548">Nucleotidyltransferase</keyword>
<feature type="compositionally biased region" description="Basic and acidic residues" evidence="13">
    <location>
        <begin position="566"/>
        <end position="576"/>
    </location>
</feature>
<evidence type="ECO:0000256" key="2">
    <source>
        <dbReference type="ARBA" id="ARBA00022515"/>
    </source>
</evidence>
<evidence type="ECO:0000259" key="14">
    <source>
        <dbReference type="PROSITE" id="PS50880"/>
    </source>
</evidence>
<dbReference type="PROSITE" id="PS50880">
    <property type="entry name" value="TOPRIM"/>
    <property type="match status" value="1"/>
</dbReference>
<dbReference type="EC" id="2.7.7.101" evidence="12"/>
<keyword evidence="8 12" id="KW-0862">Zinc</keyword>
<evidence type="ECO:0000256" key="6">
    <source>
        <dbReference type="ARBA" id="ARBA00022723"/>
    </source>
</evidence>
<dbReference type="SUPFAM" id="SSF57783">
    <property type="entry name" value="Zinc beta-ribbon"/>
    <property type="match status" value="1"/>
</dbReference>
<dbReference type="SMART" id="SM00766">
    <property type="entry name" value="DnaG_DnaB_bind"/>
    <property type="match status" value="1"/>
</dbReference>
<dbReference type="InterPro" id="IPR037068">
    <property type="entry name" value="DNA_primase_core_N_sf"/>
</dbReference>
<dbReference type="GO" id="GO:0003899">
    <property type="term" value="F:DNA-directed RNA polymerase activity"/>
    <property type="evidence" value="ECO:0007669"/>
    <property type="project" value="UniProtKB-UniRule"/>
</dbReference>
<comment type="subunit">
    <text evidence="12">Monomer. Interacts with DnaB.</text>
</comment>
<protein>
    <recommendedName>
        <fullName evidence="12">DNA primase</fullName>
        <ecNumber evidence="12">2.7.7.101</ecNumber>
    </recommendedName>
</protein>
<dbReference type="InterPro" id="IPR019475">
    <property type="entry name" value="DNA_primase_DnaB-bd"/>
</dbReference>
<dbReference type="Pfam" id="PF10410">
    <property type="entry name" value="DnaB_bind"/>
    <property type="match status" value="1"/>
</dbReference>
<dbReference type="SUPFAM" id="SSF56731">
    <property type="entry name" value="DNA primase core"/>
    <property type="match status" value="1"/>
</dbReference>
<dbReference type="Gene3D" id="1.10.860.10">
    <property type="entry name" value="DNAb Helicase, Chain A"/>
    <property type="match status" value="1"/>
</dbReference>
<name>A0A4R2L4L5_9GAMM</name>
<comment type="similarity">
    <text evidence="12">Belongs to the DnaG primase family.</text>
</comment>
<dbReference type="GO" id="GO:0008270">
    <property type="term" value="F:zinc ion binding"/>
    <property type="evidence" value="ECO:0007669"/>
    <property type="project" value="UniProtKB-UniRule"/>
</dbReference>
<dbReference type="InterPro" id="IPR013173">
    <property type="entry name" value="DNA_primase_DnaG_DnaB-bd_dom"/>
</dbReference>
<dbReference type="InterPro" id="IPR050219">
    <property type="entry name" value="DnaG_primase"/>
</dbReference>
<dbReference type="Gene3D" id="3.90.580.10">
    <property type="entry name" value="Zinc finger, CHC2-type domain"/>
    <property type="match status" value="1"/>
</dbReference>
<evidence type="ECO:0000256" key="7">
    <source>
        <dbReference type="ARBA" id="ARBA00022771"/>
    </source>
</evidence>
<dbReference type="Pfam" id="PF13155">
    <property type="entry name" value="Toprim_2"/>
    <property type="match status" value="1"/>
</dbReference>
<dbReference type="GO" id="GO:0003677">
    <property type="term" value="F:DNA binding"/>
    <property type="evidence" value="ECO:0007669"/>
    <property type="project" value="UniProtKB-KW"/>
</dbReference>
<dbReference type="Pfam" id="PF08275">
    <property type="entry name" value="DNAG_N"/>
    <property type="match status" value="1"/>
</dbReference>
<keyword evidence="11 12" id="KW-0804">Transcription</keyword>
<dbReference type="FunFam" id="3.40.1360.10:FF:000002">
    <property type="entry name" value="DNA primase"/>
    <property type="match status" value="1"/>
</dbReference>
<evidence type="ECO:0000256" key="5">
    <source>
        <dbReference type="ARBA" id="ARBA00022705"/>
    </source>
</evidence>
<dbReference type="Pfam" id="PF08278">
    <property type="entry name" value="DnaG_DnaB_bind"/>
    <property type="match status" value="1"/>
</dbReference>
<dbReference type="InterPro" id="IPR016136">
    <property type="entry name" value="DNA_helicase_N/primase_C"/>
</dbReference>
<dbReference type="NCBIfam" id="TIGR01391">
    <property type="entry name" value="dnaG"/>
    <property type="match status" value="1"/>
</dbReference>
<keyword evidence="5 12" id="KW-0235">DNA replication</keyword>
<dbReference type="Pfam" id="PF01807">
    <property type="entry name" value="Zn_ribbon_DnaG"/>
    <property type="match status" value="1"/>
</dbReference>
<dbReference type="InterPro" id="IPR034151">
    <property type="entry name" value="TOPRIM_DnaG_bac"/>
</dbReference>
<dbReference type="Gene3D" id="3.40.1360.10">
    <property type="match status" value="1"/>
</dbReference>
<evidence type="ECO:0000256" key="11">
    <source>
        <dbReference type="ARBA" id="ARBA00023163"/>
    </source>
</evidence>
<dbReference type="Gene3D" id="1.20.50.20">
    <property type="entry name" value="DnaG, RNA polymerase domain, helical bundle"/>
    <property type="match status" value="1"/>
</dbReference>
<keyword evidence="16" id="KW-1185">Reference proteome</keyword>
<evidence type="ECO:0000256" key="9">
    <source>
        <dbReference type="ARBA" id="ARBA00022842"/>
    </source>
</evidence>
<dbReference type="PANTHER" id="PTHR30313">
    <property type="entry name" value="DNA PRIMASE"/>
    <property type="match status" value="1"/>
</dbReference>
<evidence type="ECO:0000313" key="15">
    <source>
        <dbReference type="EMBL" id="TCO82221.1"/>
    </source>
</evidence>
<dbReference type="GO" id="GO:0006269">
    <property type="term" value="P:DNA replication, synthesis of primer"/>
    <property type="evidence" value="ECO:0007669"/>
    <property type="project" value="UniProtKB-UniRule"/>
</dbReference>
<feature type="region of interest" description="Disordered" evidence="13">
    <location>
        <begin position="548"/>
        <end position="576"/>
    </location>
</feature>
<keyword evidence="9" id="KW-0460">Magnesium</keyword>
<dbReference type="Gene3D" id="3.90.980.10">
    <property type="entry name" value="DNA primase, catalytic core, N-terminal domain"/>
    <property type="match status" value="1"/>
</dbReference>
<dbReference type="InterPro" id="IPR002694">
    <property type="entry name" value="Znf_CHC2"/>
</dbReference>
<evidence type="ECO:0000256" key="13">
    <source>
        <dbReference type="SAM" id="MobiDB-lite"/>
    </source>
</evidence>
<proteinExistence type="inferred from homology"/>
<dbReference type="HAMAP" id="MF_00974">
    <property type="entry name" value="DNA_primase_DnaG"/>
    <property type="match status" value="1"/>
</dbReference>
<evidence type="ECO:0000256" key="10">
    <source>
        <dbReference type="ARBA" id="ARBA00023125"/>
    </source>
</evidence>
<dbReference type="InterPro" id="IPR006295">
    <property type="entry name" value="DNA_primase_DnaG"/>
</dbReference>
<evidence type="ECO:0000256" key="8">
    <source>
        <dbReference type="ARBA" id="ARBA00022833"/>
    </source>
</evidence>
<keyword evidence="7 12" id="KW-0863">Zinc-finger</keyword>
<dbReference type="InterPro" id="IPR030846">
    <property type="entry name" value="DnaG_bac"/>
</dbReference>
<dbReference type="InterPro" id="IPR036977">
    <property type="entry name" value="DNA_primase_Znf_CHC2"/>
</dbReference>
<dbReference type="RefSeq" id="WP_132539455.1">
    <property type="nucleotide sequence ID" value="NZ_SLWY01000005.1"/>
</dbReference>
<evidence type="ECO:0000256" key="3">
    <source>
        <dbReference type="ARBA" id="ARBA00022679"/>
    </source>
</evidence>
<dbReference type="OrthoDB" id="9803773at2"/>
<organism evidence="15 16">
    <name type="scientific">Plasticicumulans lactativorans</name>
    <dbReference type="NCBI Taxonomy" id="1133106"/>
    <lineage>
        <taxon>Bacteria</taxon>
        <taxon>Pseudomonadati</taxon>
        <taxon>Pseudomonadota</taxon>
        <taxon>Gammaproteobacteria</taxon>
        <taxon>Candidatus Competibacteraceae</taxon>
        <taxon>Plasticicumulans</taxon>
    </lineage>
</organism>
<comment type="function">
    <text evidence="12">RNA polymerase that catalyzes the synthesis of short RNA molecules used as primers for DNA polymerase during DNA replication.</text>
</comment>
<evidence type="ECO:0000256" key="1">
    <source>
        <dbReference type="ARBA" id="ARBA00022478"/>
    </source>
</evidence>
<dbReference type="EMBL" id="SLWY01000005">
    <property type="protein sequence ID" value="TCO82221.1"/>
    <property type="molecule type" value="Genomic_DNA"/>
</dbReference>
<feature type="zinc finger region" description="CHC2-type" evidence="12">
    <location>
        <begin position="40"/>
        <end position="64"/>
    </location>
</feature>
<dbReference type="GO" id="GO:1990077">
    <property type="term" value="C:primosome complex"/>
    <property type="evidence" value="ECO:0007669"/>
    <property type="project" value="UniProtKB-KW"/>
</dbReference>
<accession>A0A4R2L4L5</accession>
<evidence type="ECO:0000313" key="16">
    <source>
        <dbReference type="Proteomes" id="UP000295765"/>
    </source>
</evidence>
<keyword evidence="10 12" id="KW-0238">DNA-binding</keyword>
<dbReference type="FunFam" id="3.90.980.10:FF:000001">
    <property type="entry name" value="DNA primase"/>
    <property type="match status" value="1"/>
</dbReference>
<dbReference type="GO" id="GO:0000428">
    <property type="term" value="C:DNA-directed RNA polymerase complex"/>
    <property type="evidence" value="ECO:0007669"/>
    <property type="project" value="UniProtKB-KW"/>
</dbReference>
<keyword evidence="6 12" id="KW-0479">Metal-binding</keyword>
<dbReference type="SUPFAM" id="SSF117023">
    <property type="entry name" value="DNA primase DnaG, C-terminal domain"/>
    <property type="match status" value="1"/>
</dbReference>
<comment type="catalytic activity">
    <reaction evidence="12">
        <text>ssDNA + n NTP = ssDNA/pppN(pN)n-1 hybrid + (n-1) diphosphate.</text>
        <dbReference type="EC" id="2.7.7.101"/>
    </reaction>
</comment>
<sequence>MAGRIPQDFLDQLLARVDIVEVVDSRVMLRKSGREFAACCPFHNEKTPSFYVSPTKQFYHCFGCGVHGNAIDFLMAYEHLAFPEAVEELARLVGLEIPREAHPAQERPDDDLLAWVDAADRWFQRQLRAHPERQRAIDYLRGRGLSGEIAKAYGIGFAPPGRDALSTALRARGAALRALIAAGLVADREGGEPIDRFRDRIMFPIRDRRGRTIAFGGRILGDGQPKYLNSPESPVFHKGQELYGLYEARTSLRSIPRLLVVEGYMDVIMLAQHGVRYAVATLGTSTTSEHTERLFRITREVIFCFDGDRAGREAAWRALENVLPHLREGRQVGFLFLPEGEDPDSLVRREGREAFERRLGEAAPLGDYLVAHLEAQVDNLDSVDGHARLLELAKPLLERMPDTPLREMLVQRIGAGSLVHRFTRLQQTAPGGGTPAGRVDHRRTPVRHAIALLLSHPELATQVDVPPGLEHAPLPGIKLLTELLEMLRGNPHLPLGVLLERYDRGTTERHVLERLLAWQPEVAPEHFDFLGEFRDTLALLLSRQSGPKPLIDKLARGEPLSDEEKDALRRGGRPAE</sequence>
<dbReference type="InterPro" id="IPR013264">
    <property type="entry name" value="DNAG_N"/>
</dbReference>
<dbReference type="SMART" id="SM00493">
    <property type="entry name" value="TOPRIM"/>
    <property type="match status" value="1"/>
</dbReference>
<reference evidence="15 16" key="1">
    <citation type="submission" date="2019-03" db="EMBL/GenBank/DDBJ databases">
        <title>Genomic Encyclopedia of Type Strains, Phase IV (KMG-IV): sequencing the most valuable type-strain genomes for metagenomic binning, comparative biology and taxonomic classification.</title>
        <authorList>
            <person name="Goeker M."/>
        </authorList>
    </citation>
    <scope>NUCLEOTIDE SEQUENCE [LARGE SCALE GENOMIC DNA]</scope>
    <source>
        <strain evidence="15 16">DSM 25287</strain>
    </source>
</reference>
<dbReference type="SMART" id="SM00400">
    <property type="entry name" value="ZnF_CHCC"/>
    <property type="match status" value="1"/>
</dbReference>
<dbReference type="InterPro" id="IPR006171">
    <property type="entry name" value="TOPRIM_dom"/>
</dbReference>
<keyword evidence="1 12" id="KW-0240">DNA-directed RNA polymerase</keyword>
<comment type="cofactor">
    <cofactor evidence="12">
        <name>Zn(2+)</name>
        <dbReference type="ChEBI" id="CHEBI:29105"/>
    </cofactor>
    <text evidence="12">Binds 1 zinc ion per monomer.</text>
</comment>
<evidence type="ECO:0000256" key="12">
    <source>
        <dbReference type="HAMAP-Rule" id="MF_00974"/>
    </source>
</evidence>
<feature type="domain" description="Toprim" evidence="14">
    <location>
        <begin position="256"/>
        <end position="338"/>
    </location>
</feature>
<evidence type="ECO:0000256" key="4">
    <source>
        <dbReference type="ARBA" id="ARBA00022695"/>
    </source>
</evidence>
<dbReference type="CDD" id="cd03364">
    <property type="entry name" value="TOPRIM_DnaG_primases"/>
    <property type="match status" value="1"/>
</dbReference>
<dbReference type="PANTHER" id="PTHR30313:SF2">
    <property type="entry name" value="DNA PRIMASE"/>
    <property type="match status" value="1"/>
</dbReference>
<dbReference type="AlphaFoldDB" id="A0A4R2L4L5"/>
<dbReference type="Proteomes" id="UP000295765">
    <property type="component" value="Unassembled WGS sequence"/>
</dbReference>
<gene>
    <name evidence="12" type="primary">dnaG</name>
    <name evidence="15" type="ORF">EV699_1053</name>
</gene>
<comment type="caution">
    <text evidence="15">The sequence shown here is derived from an EMBL/GenBank/DDBJ whole genome shotgun (WGS) entry which is preliminary data.</text>
</comment>
<comment type="domain">
    <text evidence="12">Contains an N-terminal zinc-binding domain, a central core domain that contains the primase activity, and a C-terminal DnaB-binding domain.</text>
</comment>
<keyword evidence="2 12" id="KW-0639">Primosome</keyword>